<feature type="compositionally biased region" description="Pro residues" evidence="1">
    <location>
        <begin position="96"/>
        <end position="120"/>
    </location>
</feature>
<feature type="region of interest" description="Disordered" evidence="1">
    <location>
        <begin position="167"/>
        <end position="251"/>
    </location>
</feature>
<feature type="region of interest" description="Disordered" evidence="1">
    <location>
        <begin position="92"/>
        <end position="140"/>
    </location>
</feature>
<proteinExistence type="predicted"/>
<feature type="compositionally biased region" description="Pro residues" evidence="1">
    <location>
        <begin position="200"/>
        <end position="229"/>
    </location>
</feature>
<keyword evidence="3" id="KW-1185">Reference proteome</keyword>
<reference evidence="2 3" key="1">
    <citation type="submission" date="2023-08" db="EMBL/GenBank/DDBJ databases">
        <title>Annotated Genome Sequence of Vanrija albida AlHP1.</title>
        <authorList>
            <person name="Herzog R."/>
        </authorList>
    </citation>
    <scope>NUCLEOTIDE SEQUENCE [LARGE SCALE GENOMIC DNA]</scope>
    <source>
        <strain evidence="2 3">AlHP1</strain>
    </source>
</reference>
<comment type="caution">
    <text evidence="2">The sequence shown here is derived from an EMBL/GenBank/DDBJ whole genome shotgun (WGS) entry which is preliminary data.</text>
</comment>
<dbReference type="GeneID" id="95983820"/>
<feature type="compositionally biased region" description="Low complexity" evidence="1">
    <location>
        <begin position="189"/>
        <end position="199"/>
    </location>
</feature>
<evidence type="ECO:0000313" key="2">
    <source>
        <dbReference type="EMBL" id="KAL1411810.1"/>
    </source>
</evidence>
<dbReference type="Proteomes" id="UP001565368">
    <property type="component" value="Unassembled WGS sequence"/>
</dbReference>
<organism evidence="2 3">
    <name type="scientific">Vanrija albida</name>
    <dbReference type="NCBI Taxonomy" id="181172"/>
    <lineage>
        <taxon>Eukaryota</taxon>
        <taxon>Fungi</taxon>
        <taxon>Dikarya</taxon>
        <taxon>Basidiomycota</taxon>
        <taxon>Agaricomycotina</taxon>
        <taxon>Tremellomycetes</taxon>
        <taxon>Trichosporonales</taxon>
        <taxon>Trichosporonaceae</taxon>
        <taxon>Vanrija</taxon>
    </lineage>
</organism>
<accession>A0ABR3QAR4</accession>
<evidence type="ECO:0008006" key="4">
    <source>
        <dbReference type="Google" id="ProtNLM"/>
    </source>
</evidence>
<name>A0ABR3QAR4_9TREE</name>
<gene>
    <name evidence="2" type="ORF">Q8F55_002777</name>
</gene>
<dbReference type="EMBL" id="JBBXJM010000002">
    <property type="protein sequence ID" value="KAL1411810.1"/>
    <property type="molecule type" value="Genomic_DNA"/>
</dbReference>
<dbReference type="RefSeq" id="XP_069211754.1">
    <property type="nucleotide sequence ID" value="XM_069351368.1"/>
</dbReference>
<dbReference type="PRINTS" id="PR01217">
    <property type="entry name" value="PRICHEXTENSN"/>
</dbReference>
<protein>
    <recommendedName>
        <fullName evidence="4">C3H1-type domain-containing protein</fullName>
    </recommendedName>
</protein>
<sequence length="309" mass="32175">MEIDYDPLTLALHRLAATQDELAAQLRAVASEQARQARALDALTARVDNAHPGHMLTGLGVALADVARAQAAQGAALLDAVGDIKAVMRAVGATRPSPPPTPLPSPVPEPTPPAPQPQPTSPAESIHTGPQGLKYLPPAPAPRAREYAPLALPIFIGPRGLEYTPPSPLRHLPVRAATPPPRPAPAPPAAAGAKRASSAPPRPRQPVPRLPPKPVPKPAPKSAPKPAPLKPKVAAKPNPPAPAAVPKANPASPPAVADLIAAVDAAYCRSWNMGTCRALVCPLLHECFACHPGGRGGLNHRYDERRCRR</sequence>
<evidence type="ECO:0000256" key="1">
    <source>
        <dbReference type="SAM" id="MobiDB-lite"/>
    </source>
</evidence>
<feature type="compositionally biased region" description="Pro residues" evidence="1">
    <location>
        <begin position="178"/>
        <end position="188"/>
    </location>
</feature>
<evidence type="ECO:0000313" key="3">
    <source>
        <dbReference type="Proteomes" id="UP001565368"/>
    </source>
</evidence>